<gene>
    <name evidence="2" type="ORF">NCTC11091_02159</name>
</gene>
<dbReference type="SMART" id="SM00860">
    <property type="entry name" value="SMI1_KNR4"/>
    <property type="match status" value="1"/>
</dbReference>
<dbReference type="Gene3D" id="3.40.1580.10">
    <property type="entry name" value="SMI1/KNR4-like"/>
    <property type="match status" value="1"/>
</dbReference>
<reference evidence="2 3" key="1">
    <citation type="submission" date="2018-06" db="EMBL/GenBank/DDBJ databases">
        <authorList>
            <consortium name="Pathogen Informatics"/>
            <person name="Doyle S."/>
        </authorList>
    </citation>
    <scope>NUCLEOTIDE SEQUENCE [LARGE SCALE GENOMIC DNA]</scope>
    <source>
        <strain evidence="2 3">NCTC11091</strain>
    </source>
</reference>
<dbReference type="AlphaFoldDB" id="A0A378QLD2"/>
<dbReference type="Proteomes" id="UP000255193">
    <property type="component" value="Unassembled WGS sequence"/>
</dbReference>
<feature type="domain" description="Knr4/Smi1-like" evidence="1">
    <location>
        <begin position="15"/>
        <end position="136"/>
    </location>
</feature>
<dbReference type="EMBL" id="UGQA01000005">
    <property type="protein sequence ID" value="STZ01686.1"/>
    <property type="molecule type" value="Genomic_DNA"/>
</dbReference>
<dbReference type="SUPFAM" id="SSF160631">
    <property type="entry name" value="SMI1/KNR4-like"/>
    <property type="match status" value="1"/>
</dbReference>
<name>A0A378QLD2_9GAMM</name>
<evidence type="ECO:0000313" key="3">
    <source>
        <dbReference type="Proteomes" id="UP000255193"/>
    </source>
</evidence>
<organism evidence="2 3">
    <name type="scientific">Faucicola atlantae</name>
    <dbReference type="NCBI Taxonomy" id="34059"/>
    <lineage>
        <taxon>Bacteria</taxon>
        <taxon>Pseudomonadati</taxon>
        <taxon>Pseudomonadota</taxon>
        <taxon>Gammaproteobacteria</taxon>
        <taxon>Moraxellales</taxon>
        <taxon>Moraxellaceae</taxon>
        <taxon>Faucicola</taxon>
    </lineage>
</organism>
<dbReference type="InterPro" id="IPR018958">
    <property type="entry name" value="Knr4/Smi1-like_dom"/>
</dbReference>
<dbReference type="Pfam" id="PF09346">
    <property type="entry name" value="SMI1_KNR4"/>
    <property type="match status" value="1"/>
</dbReference>
<sequence length="170" mass="20004">MIEMTSNLNLSDVSPLSQETITDLESKLDHKIPKEYSNFLINYNGAKLKNKVIKDDLGYTNISELFDYQHLIKNLMNYYDDKNIQKLHMLPIASDVFGNLFCISMDEKRIGLIFFYDHETGCFSKLFNSFSEFINNFISDDTYKVKIMGEDMEFEKRLEELRKNSKFKLS</sequence>
<dbReference type="InterPro" id="IPR037883">
    <property type="entry name" value="Knr4/Smi1-like_sf"/>
</dbReference>
<evidence type="ECO:0000313" key="2">
    <source>
        <dbReference type="EMBL" id="STZ01686.1"/>
    </source>
</evidence>
<proteinExistence type="predicted"/>
<evidence type="ECO:0000259" key="1">
    <source>
        <dbReference type="SMART" id="SM00860"/>
    </source>
</evidence>
<protein>
    <submittedName>
        <fullName evidence="2">SMI1 / KNR4 family</fullName>
    </submittedName>
</protein>
<accession>A0A378QLD2</accession>